<dbReference type="InterPro" id="IPR011009">
    <property type="entry name" value="Kinase-like_dom_sf"/>
</dbReference>
<dbReference type="GeneID" id="582485"/>
<keyword evidence="5 11" id="KW-0547">Nucleotide-binding</keyword>
<dbReference type="FunCoup" id="A0A7M7P5M8">
    <property type="interactions" value="105"/>
</dbReference>
<evidence type="ECO:0000256" key="7">
    <source>
        <dbReference type="ARBA" id="ARBA00022840"/>
    </source>
</evidence>
<evidence type="ECO:0000256" key="10">
    <source>
        <dbReference type="ARBA" id="ARBA00060827"/>
    </source>
</evidence>
<comment type="catalytic activity">
    <reaction evidence="8">
        <text>L-threonyl-[protein] + ATP = O-phospho-L-threonyl-[protein] + ADP + H(+)</text>
        <dbReference type="Rhea" id="RHEA:46608"/>
        <dbReference type="Rhea" id="RHEA-COMP:11060"/>
        <dbReference type="Rhea" id="RHEA-COMP:11605"/>
        <dbReference type="ChEBI" id="CHEBI:15378"/>
        <dbReference type="ChEBI" id="CHEBI:30013"/>
        <dbReference type="ChEBI" id="CHEBI:30616"/>
        <dbReference type="ChEBI" id="CHEBI:61977"/>
        <dbReference type="ChEBI" id="CHEBI:456216"/>
        <dbReference type="EC" id="2.7.11.1"/>
    </reaction>
</comment>
<dbReference type="PROSITE" id="PS00108">
    <property type="entry name" value="PROTEIN_KINASE_ST"/>
    <property type="match status" value="1"/>
</dbReference>
<protein>
    <recommendedName>
        <fullName evidence="1">non-specific serine/threonine protein kinase</fullName>
        <ecNumber evidence="1">2.7.11.1</ecNumber>
    </recommendedName>
</protein>
<evidence type="ECO:0000256" key="11">
    <source>
        <dbReference type="PROSITE-ProRule" id="PRU10141"/>
    </source>
</evidence>
<reference evidence="14" key="2">
    <citation type="submission" date="2021-01" db="UniProtKB">
        <authorList>
            <consortium name="EnsemblMetazoa"/>
        </authorList>
    </citation>
    <scope>IDENTIFICATION</scope>
</reference>
<dbReference type="Gene3D" id="1.10.510.10">
    <property type="entry name" value="Transferase(Phosphotransferase) domain 1"/>
    <property type="match status" value="1"/>
</dbReference>
<evidence type="ECO:0000256" key="8">
    <source>
        <dbReference type="ARBA" id="ARBA00047899"/>
    </source>
</evidence>
<dbReference type="GO" id="GO:0005634">
    <property type="term" value="C:nucleus"/>
    <property type="evidence" value="ECO:0000318"/>
    <property type="project" value="GO_Central"/>
</dbReference>
<dbReference type="FunFam" id="3.30.200.20:FF:000175">
    <property type="entry name" value="Serine/threonine-protein kinase 17B"/>
    <property type="match status" value="1"/>
</dbReference>
<dbReference type="Proteomes" id="UP000007110">
    <property type="component" value="Unassembled WGS sequence"/>
</dbReference>
<dbReference type="GO" id="GO:0004674">
    <property type="term" value="F:protein serine/threonine kinase activity"/>
    <property type="evidence" value="ECO:0000318"/>
    <property type="project" value="GO_Central"/>
</dbReference>
<keyword evidence="15" id="KW-1185">Reference proteome</keyword>
<dbReference type="FunFam" id="1.10.510.10:FF:001626">
    <property type="entry name" value="Death-associated protein kinase 2a"/>
    <property type="match status" value="1"/>
</dbReference>
<dbReference type="PANTHER" id="PTHR24342:SF12">
    <property type="entry name" value="DEATH-ASSOCIATED PROTEIN KINASE RELATED"/>
    <property type="match status" value="1"/>
</dbReference>
<comment type="catalytic activity">
    <reaction evidence="9">
        <text>L-seryl-[protein] + ATP = O-phospho-L-seryl-[protein] + ADP + H(+)</text>
        <dbReference type="Rhea" id="RHEA:17989"/>
        <dbReference type="Rhea" id="RHEA-COMP:9863"/>
        <dbReference type="Rhea" id="RHEA-COMP:11604"/>
        <dbReference type="ChEBI" id="CHEBI:15378"/>
        <dbReference type="ChEBI" id="CHEBI:29999"/>
        <dbReference type="ChEBI" id="CHEBI:30616"/>
        <dbReference type="ChEBI" id="CHEBI:83421"/>
        <dbReference type="ChEBI" id="CHEBI:456216"/>
        <dbReference type="EC" id="2.7.11.1"/>
    </reaction>
</comment>
<dbReference type="InterPro" id="IPR008271">
    <property type="entry name" value="Ser/Thr_kinase_AS"/>
</dbReference>
<evidence type="ECO:0000256" key="5">
    <source>
        <dbReference type="ARBA" id="ARBA00022741"/>
    </source>
</evidence>
<keyword evidence="6" id="KW-0418">Kinase</keyword>
<dbReference type="SUPFAM" id="SSF56112">
    <property type="entry name" value="Protein kinase-like (PK-like)"/>
    <property type="match status" value="1"/>
</dbReference>
<feature type="binding site" evidence="11">
    <location>
        <position position="65"/>
    </location>
    <ligand>
        <name>ATP</name>
        <dbReference type="ChEBI" id="CHEBI:30616"/>
    </ligand>
</feature>
<evidence type="ECO:0000256" key="6">
    <source>
        <dbReference type="ARBA" id="ARBA00022777"/>
    </source>
</evidence>
<evidence type="ECO:0000256" key="12">
    <source>
        <dbReference type="SAM" id="MobiDB-lite"/>
    </source>
</evidence>
<evidence type="ECO:0000313" key="14">
    <source>
        <dbReference type="EnsemblMetazoa" id="XP_030846519"/>
    </source>
</evidence>
<dbReference type="InterPro" id="IPR000719">
    <property type="entry name" value="Prot_kinase_dom"/>
</dbReference>
<accession>A0A7M7P5M8</accession>
<dbReference type="GO" id="GO:0035556">
    <property type="term" value="P:intracellular signal transduction"/>
    <property type="evidence" value="ECO:0000318"/>
    <property type="project" value="GO_Central"/>
</dbReference>
<organism evidence="14 15">
    <name type="scientific">Strongylocentrotus purpuratus</name>
    <name type="common">Purple sea urchin</name>
    <dbReference type="NCBI Taxonomy" id="7668"/>
    <lineage>
        <taxon>Eukaryota</taxon>
        <taxon>Metazoa</taxon>
        <taxon>Echinodermata</taxon>
        <taxon>Eleutherozoa</taxon>
        <taxon>Echinozoa</taxon>
        <taxon>Echinoidea</taxon>
        <taxon>Euechinoidea</taxon>
        <taxon>Echinacea</taxon>
        <taxon>Camarodonta</taxon>
        <taxon>Echinidea</taxon>
        <taxon>Strongylocentrotidae</taxon>
        <taxon>Strongylocentrotus</taxon>
    </lineage>
</organism>
<dbReference type="Gene3D" id="3.30.200.20">
    <property type="entry name" value="Phosphorylase Kinase, domain 1"/>
    <property type="match status" value="1"/>
</dbReference>
<dbReference type="GO" id="GO:0005524">
    <property type="term" value="F:ATP binding"/>
    <property type="evidence" value="ECO:0007669"/>
    <property type="project" value="UniProtKB-UniRule"/>
</dbReference>
<dbReference type="AlphaFoldDB" id="A0A7M7P5M8"/>
<dbReference type="PROSITE" id="PS00107">
    <property type="entry name" value="PROTEIN_KINASE_ATP"/>
    <property type="match status" value="1"/>
</dbReference>
<evidence type="ECO:0000259" key="13">
    <source>
        <dbReference type="PROSITE" id="PS50011"/>
    </source>
</evidence>
<keyword evidence="2" id="KW-0723">Serine/threonine-protein kinase</keyword>
<feature type="region of interest" description="Disordered" evidence="12">
    <location>
        <begin position="483"/>
        <end position="517"/>
    </location>
</feature>
<dbReference type="OrthoDB" id="504170at2759"/>
<dbReference type="PANTHER" id="PTHR24342">
    <property type="entry name" value="SERINE/THREONINE-PROTEIN KINASE 17"/>
    <property type="match status" value="1"/>
</dbReference>
<comment type="similarity">
    <text evidence="10">Belongs to the protein kinase superfamily. CAMK Ser/Thr protein kinase family. DAP kinase subfamily.</text>
</comment>
<name>A0A7M7P5M8_STRPU</name>
<dbReference type="Pfam" id="PF00069">
    <property type="entry name" value="Pkinase"/>
    <property type="match status" value="1"/>
</dbReference>
<proteinExistence type="inferred from homology"/>
<sequence length="540" mass="61606">MPLRQVQVMNRSRVVPDGTTKRYREGNFHSSYSTLNELGRGRFAVVRKCKHKESNRHFAAKFVRKRKMGRDCREDILKEIRILENSVLNQRLIGLHEVYETSTEVILVLEYASGGELHQYCVADKEDGFCEKDVVRLLQQILEGVHYLHSQNIAHLDLKPQNILLTSKETSESDIKLIDFGIARYLNQGEEIRDIQGTPDYVAPEILNYDPITLSTDMWSIGVLTYVMLTGISPFAGDTKQETFLNISQLNLDFAEEDFSCHSPEARDFIQSLCVIDAEKRLSAKECLDHPWIQKFSSMPVTRVLDDNENVTQQDKYDTEVSSLTINVVIQNDDNEVVKKKGTDEENDNYLENRTVEYVSPREVKSPNEQVQDSEACLDVRSGIIIEEILSDMDVHMDVESKDGQTDTTQDLPHIQEEVQVLSQYSKSFEVLDHELVEKREYPLISQPRQVIIESLEDSPAAVSLQGESSVALGDMKCRSCNRLHPESQSASDRSRSPSSSPMGTRRTLCPNKENFPKDIREPKRFCLEVVPQQQGQVVC</sequence>
<dbReference type="RefSeq" id="XP_030846519.1">
    <property type="nucleotide sequence ID" value="XM_030990659.1"/>
</dbReference>
<keyword evidence="3" id="KW-0597">Phosphoprotein</keyword>
<dbReference type="InParanoid" id="A0A7M7P5M8"/>
<feature type="domain" description="Protein kinase" evidence="13">
    <location>
        <begin position="32"/>
        <end position="293"/>
    </location>
</feature>
<evidence type="ECO:0000256" key="9">
    <source>
        <dbReference type="ARBA" id="ARBA00048679"/>
    </source>
</evidence>
<evidence type="ECO:0000313" key="15">
    <source>
        <dbReference type="Proteomes" id="UP000007110"/>
    </source>
</evidence>
<evidence type="ECO:0000256" key="3">
    <source>
        <dbReference type="ARBA" id="ARBA00022553"/>
    </source>
</evidence>
<dbReference type="GO" id="GO:0043065">
    <property type="term" value="P:positive regulation of apoptotic process"/>
    <property type="evidence" value="ECO:0000318"/>
    <property type="project" value="GO_Central"/>
</dbReference>
<dbReference type="OMA" id="YCVADKE"/>
<dbReference type="EC" id="2.7.11.1" evidence="1"/>
<dbReference type="PROSITE" id="PS50011">
    <property type="entry name" value="PROTEIN_KINASE_DOM"/>
    <property type="match status" value="1"/>
</dbReference>
<dbReference type="InterPro" id="IPR017441">
    <property type="entry name" value="Protein_kinase_ATP_BS"/>
</dbReference>
<feature type="compositionally biased region" description="Low complexity" evidence="12">
    <location>
        <begin position="488"/>
        <end position="502"/>
    </location>
</feature>
<evidence type="ECO:0000256" key="2">
    <source>
        <dbReference type="ARBA" id="ARBA00022527"/>
    </source>
</evidence>
<dbReference type="SMART" id="SM00220">
    <property type="entry name" value="S_TKc"/>
    <property type="match status" value="1"/>
</dbReference>
<evidence type="ECO:0000256" key="4">
    <source>
        <dbReference type="ARBA" id="ARBA00022679"/>
    </source>
</evidence>
<dbReference type="KEGG" id="spu:582485"/>
<keyword evidence="4" id="KW-0808">Transferase</keyword>
<reference evidence="15" key="1">
    <citation type="submission" date="2015-02" db="EMBL/GenBank/DDBJ databases">
        <title>Genome sequencing for Strongylocentrotus purpuratus.</title>
        <authorList>
            <person name="Murali S."/>
            <person name="Liu Y."/>
            <person name="Vee V."/>
            <person name="English A."/>
            <person name="Wang M."/>
            <person name="Skinner E."/>
            <person name="Han Y."/>
            <person name="Muzny D.M."/>
            <person name="Worley K.C."/>
            <person name="Gibbs R.A."/>
        </authorList>
    </citation>
    <scope>NUCLEOTIDE SEQUENCE</scope>
</reference>
<keyword evidence="7 11" id="KW-0067">ATP-binding</keyword>
<dbReference type="EnsemblMetazoa" id="XM_030990659">
    <property type="protein sequence ID" value="XP_030846519"/>
    <property type="gene ID" value="LOC582485"/>
</dbReference>
<evidence type="ECO:0000256" key="1">
    <source>
        <dbReference type="ARBA" id="ARBA00012513"/>
    </source>
</evidence>